<organism evidence="8 9">
    <name type="scientific">Castilleja foliolosa</name>
    <dbReference type="NCBI Taxonomy" id="1961234"/>
    <lineage>
        <taxon>Eukaryota</taxon>
        <taxon>Viridiplantae</taxon>
        <taxon>Streptophyta</taxon>
        <taxon>Embryophyta</taxon>
        <taxon>Tracheophyta</taxon>
        <taxon>Spermatophyta</taxon>
        <taxon>Magnoliopsida</taxon>
        <taxon>eudicotyledons</taxon>
        <taxon>Gunneridae</taxon>
        <taxon>Pentapetalae</taxon>
        <taxon>asterids</taxon>
        <taxon>lamiids</taxon>
        <taxon>Lamiales</taxon>
        <taxon>Orobanchaceae</taxon>
        <taxon>Pedicularideae</taxon>
        <taxon>Castillejinae</taxon>
        <taxon>Castilleja</taxon>
    </lineage>
</organism>
<keyword evidence="9" id="KW-1185">Reference proteome</keyword>
<feature type="transmembrane region" description="Helical" evidence="7">
    <location>
        <begin position="116"/>
        <end position="134"/>
    </location>
</feature>
<reference evidence="9" key="1">
    <citation type="journal article" date="2024" name="IScience">
        <title>Strigolactones Initiate the Formation of Haustorium-like Structures in Castilleja.</title>
        <authorList>
            <person name="Buerger M."/>
            <person name="Peterson D."/>
            <person name="Chory J."/>
        </authorList>
    </citation>
    <scope>NUCLEOTIDE SEQUENCE [LARGE SCALE GENOMIC DNA]</scope>
</reference>
<evidence type="ECO:0000256" key="4">
    <source>
        <dbReference type="ARBA" id="ARBA00022692"/>
    </source>
</evidence>
<comment type="caution">
    <text evidence="8">The sequence shown here is derived from an EMBL/GenBank/DDBJ whole genome shotgun (WGS) entry which is preliminary data.</text>
</comment>
<evidence type="ECO:0000256" key="5">
    <source>
        <dbReference type="ARBA" id="ARBA00022989"/>
    </source>
</evidence>
<dbReference type="Proteomes" id="UP001632038">
    <property type="component" value="Unassembled WGS sequence"/>
</dbReference>
<comment type="similarity">
    <text evidence="3 7">Belongs to the PRA1 family.</text>
</comment>
<comment type="subcellular location">
    <subcellularLocation>
        <location evidence="2 7">Membrane</location>
        <topology evidence="2 7">Multi-pass membrane protein</topology>
    </subcellularLocation>
</comment>
<proteinExistence type="inferred from homology"/>
<dbReference type="GO" id="GO:0016020">
    <property type="term" value="C:membrane"/>
    <property type="evidence" value="ECO:0007669"/>
    <property type="project" value="UniProtKB-SubCell"/>
</dbReference>
<keyword evidence="4 7" id="KW-0812">Transmembrane</keyword>
<keyword evidence="6 7" id="KW-0472">Membrane</keyword>
<name>A0ABD3C7T3_9LAMI</name>
<evidence type="ECO:0000256" key="1">
    <source>
        <dbReference type="ARBA" id="ARBA00002501"/>
    </source>
</evidence>
<dbReference type="GO" id="GO:0005783">
    <property type="term" value="C:endoplasmic reticulum"/>
    <property type="evidence" value="ECO:0007669"/>
    <property type="project" value="UniProtKB-ARBA"/>
</dbReference>
<dbReference type="EMBL" id="JAVIJP010000052">
    <property type="protein sequence ID" value="KAL3625374.1"/>
    <property type="molecule type" value="Genomic_DNA"/>
</dbReference>
<dbReference type="PANTHER" id="PTHR19317:SF2">
    <property type="entry name" value="PRA1 FAMILY PROTEIN F2"/>
    <property type="match status" value="1"/>
</dbReference>
<evidence type="ECO:0000256" key="2">
    <source>
        <dbReference type="ARBA" id="ARBA00004141"/>
    </source>
</evidence>
<protein>
    <recommendedName>
        <fullName evidence="7">PRA1 family protein</fullName>
    </recommendedName>
</protein>
<accession>A0ABD3C7T3</accession>
<evidence type="ECO:0000256" key="7">
    <source>
        <dbReference type="RuleBase" id="RU363107"/>
    </source>
</evidence>
<feature type="transmembrane region" description="Helical" evidence="7">
    <location>
        <begin position="88"/>
        <end position="104"/>
    </location>
</feature>
<feature type="transmembrane region" description="Helical" evidence="7">
    <location>
        <begin position="64"/>
        <end position="82"/>
    </location>
</feature>
<sequence length="193" mass="20999">MTTTYGTIPTAAPPLHPPLLSNSGQRIRSGVGTRQPWKELISSSFSLPESFNAAIHRIRTNASYFHVNYAIIVLFMLFVSLLWHPLSLILFIVSMAAWLFLYFLRDRPVVICGYGVEERLILVVLSILTVALLLTTHAVVFVAGLAVGMVAVMAHAAFRGTSDLVYDDVEAGCGERVVGLKETASDSFSASGL</sequence>
<dbReference type="GO" id="GO:0016192">
    <property type="term" value="P:vesicle-mediated transport"/>
    <property type="evidence" value="ECO:0007669"/>
    <property type="project" value="UniProtKB-ARBA"/>
</dbReference>
<dbReference type="PANTHER" id="PTHR19317">
    <property type="entry name" value="PRENYLATED RAB ACCEPTOR 1-RELATED"/>
    <property type="match status" value="1"/>
</dbReference>
<keyword evidence="7" id="KW-0813">Transport</keyword>
<dbReference type="Pfam" id="PF03208">
    <property type="entry name" value="PRA1"/>
    <property type="match status" value="1"/>
</dbReference>
<comment type="function">
    <text evidence="1 7">May be involved in both secretory and endocytic intracellular trafficking in the endosomal/prevacuolar compartments.</text>
</comment>
<evidence type="ECO:0000313" key="8">
    <source>
        <dbReference type="EMBL" id="KAL3625374.1"/>
    </source>
</evidence>
<dbReference type="AlphaFoldDB" id="A0ABD3C7T3"/>
<evidence type="ECO:0000313" key="9">
    <source>
        <dbReference type="Proteomes" id="UP001632038"/>
    </source>
</evidence>
<dbReference type="InterPro" id="IPR004895">
    <property type="entry name" value="Prenylated_rab_accept_PRA1"/>
</dbReference>
<evidence type="ECO:0000256" key="3">
    <source>
        <dbReference type="ARBA" id="ARBA00006483"/>
    </source>
</evidence>
<evidence type="ECO:0000256" key="6">
    <source>
        <dbReference type="ARBA" id="ARBA00023136"/>
    </source>
</evidence>
<keyword evidence="5 7" id="KW-1133">Transmembrane helix</keyword>
<gene>
    <name evidence="8" type="ORF">CASFOL_030828</name>
</gene>